<feature type="transmembrane region" description="Helical" evidence="1">
    <location>
        <begin position="19"/>
        <end position="40"/>
    </location>
</feature>
<organism evidence="2 3">
    <name type="scientific">Lacrimispora xylanisolvens</name>
    <dbReference type="NCBI Taxonomy" id="384636"/>
    <lineage>
        <taxon>Bacteria</taxon>
        <taxon>Bacillati</taxon>
        <taxon>Bacillota</taxon>
        <taxon>Clostridia</taxon>
        <taxon>Lachnospirales</taxon>
        <taxon>Lachnospiraceae</taxon>
        <taxon>Lacrimispora</taxon>
    </lineage>
</organism>
<dbReference type="InterPro" id="IPR008875">
    <property type="entry name" value="TraX"/>
</dbReference>
<evidence type="ECO:0000313" key="3">
    <source>
        <dbReference type="Proteomes" id="UP000237749"/>
    </source>
</evidence>
<dbReference type="OrthoDB" id="9781069at2"/>
<keyword evidence="1" id="KW-0472">Membrane</keyword>
<comment type="caution">
    <text evidence="2">The sequence shown here is derived from an EMBL/GenBank/DDBJ whole genome shotgun (WGS) entry which is preliminary data.</text>
</comment>
<dbReference type="EMBL" id="PTJA01000020">
    <property type="protein sequence ID" value="PPK75493.1"/>
    <property type="molecule type" value="Genomic_DNA"/>
</dbReference>
<reference evidence="2 3" key="1">
    <citation type="submission" date="2018-02" db="EMBL/GenBank/DDBJ databases">
        <title>Genomic Encyclopedia of Archaeal and Bacterial Type Strains, Phase II (KMG-II): from individual species to whole genera.</title>
        <authorList>
            <person name="Goeker M."/>
        </authorList>
    </citation>
    <scope>NUCLEOTIDE SEQUENCE [LARGE SCALE GENOMIC DNA]</scope>
    <source>
        <strain evidence="2 3">DSM 3808</strain>
    </source>
</reference>
<name>A0A2S6HDM2_9FIRM</name>
<dbReference type="AlphaFoldDB" id="A0A2S6HDM2"/>
<protein>
    <submittedName>
        <fullName evidence="2">TraX protein</fullName>
    </submittedName>
</protein>
<dbReference type="Proteomes" id="UP000237749">
    <property type="component" value="Unassembled WGS sequence"/>
</dbReference>
<gene>
    <name evidence="2" type="ORF">BXY41_12026</name>
</gene>
<feature type="transmembrane region" description="Helical" evidence="1">
    <location>
        <begin position="188"/>
        <end position="217"/>
    </location>
</feature>
<keyword evidence="3" id="KW-1185">Reference proteome</keyword>
<dbReference type="RefSeq" id="WP_104439683.1">
    <property type="nucleotide sequence ID" value="NZ_PTJA01000020.1"/>
</dbReference>
<accession>A0A2S6HDM2</accession>
<feature type="transmembrane region" description="Helical" evidence="1">
    <location>
        <begin position="122"/>
        <end position="140"/>
    </location>
</feature>
<evidence type="ECO:0000313" key="2">
    <source>
        <dbReference type="EMBL" id="PPK75493.1"/>
    </source>
</evidence>
<keyword evidence="1" id="KW-0812">Transmembrane</keyword>
<evidence type="ECO:0000256" key="1">
    <source>
        <dbReference type="SAM" id="Phobius"/>
    </source>
</evidence>
<sequence length="251" mass="28354">MTESTAFPKKGISGNTLKIIAIITMLIDHIGAVVIENGILKYQDPFLMQTILATPEGIKWSTIDFVLRTIGRISFPIFCFLLVEGFLHTKDVRKYGIRLLAFALISEIPFDLAVFNSWFHPGYQNVFFTLFIGLWVLEWYQKAMGDPLRQFLAIGVGCGVSILLKSDYNLDGIVLILIIYIFRNNKKLQTIFAGIMAALISASCFGAGIFALLPIHLYNGKKGERNIKYLFYGFYPLHLILLYIVRLLITG</sequence>
<dbReference type="Pfam" id="PF05857">
    <property type="entry name" value="TraX"/>
    <property type="match status" value="1"/>
</dbReference>
<keyword evidence="1" id="KW-1133">Transmembrane helix</keyword>
<feature type="transmembrane region" description="Helical" evidence="1">
    <location>
        <begin position="65"/>
        <end position="83"/>
    </location>
</feature>
<feature type="transmembrane region" description="Helical" evidence="1">
    <location>
        <begin position="229"/>
        <end position="249"/>
    </location>
</feature>
<feature type="transmembrane region" description="Helical" evidence="1">
    <location>
        <begin position="152"/>
        <end position="182"/>
    </location>
</feature>
<feature type="transmembrane region" description="Helical" evidence="1">
    <location>
        <begin position="95"/>
        <end position="116"/>
    </location>
</feature>
<proteinExistence type="predicted"/>